<dbReference type="AlphaFoldDB" id="A0A0Z8HU52"/>
<name>A0A0Z8HU52_STRSU</name>
<dbReference type="EMBL" id="JANJPK010000027">
    <property type="protein sequence ID" value="MCR1233286.1"/>
    <property type="molecule type" value="Genomic_DNA"/>
</dbReference>
<dbReference type="EMBL" id="FIGO01000016">
    <property type="protein sequence ID" value="CYV10543.1"/>
    <property type="molecule type" value="Genomic_DNA"/>
</dbReference>
<gene>
    <name evidence="2" type="ORF">ERS132410_01959</name>
    <name evidence="3" type="ORF">NQD44_09235</name>
</gene>
<reference evidence="3" key="2">
    <citation type="submission" date="2022-07" db="EMBL/GenBank/DDBJ databases">
        <authorList>
            <person name="Peng Z."/>
        </authorList>
    </citation>
    <scope>NUCLEOTIDE SEQUENCE</scope>
    <source>
        <strain evidence="3">2022WUSS069</strain>
    </source>
</reference>
<protein>
    <submittedName>
        <fullName evidence="3">PIN-like domain-containing protein</fullName>
    </submittedName>
</protein>
<dbReference type="Proteomes" id="UP000073485">
    <property type="component" value="Unassembled WGS sequence"/>
</dbReference>
<evidence type="ECO:0000313" key="4">
    <source>
        <dbReference type="Proteomes" id="UP000073485"/>
    </source>
</evidence>
<proteinExistence type="predicted"/>
<sequence>MDWNEIYNLYETDESVMYESAILIFDTSSLLELYYYSTDSAIEILEKCNYHFNGRIFLPNHVKFEYDKDRETIIKKQALSYNNVFKKDESVGFFAKIIYQQEMLKKMRIDTENAIKNFEQQFGNRHTHPYFSSTFIEEFKEKVNIFNRSLSELEDSNIFYDFEDRLKREKDERIAEINNQVEQDVLKDFIETNFKIGESYSFSKILDIVREGELRYSASVPPGYMDKEKQGFQIYGDLIIWKQILEYARLKSSPVIFVSDDTKEDWNEILEGQEQNKKKKKTDPRKPRYEILLEFNDEVGKKIKKIRLYDFLYELNKQLETKFGSSTLSEIKNKSLGESLEVEAFDFIRKLERGLEEEQRNELEPEHAYEFYEIDNFVDLVSIDEIRLDAKDENSYCIEYFATFDCNFECEYFEYWGRDDDTKEAVTSPASEIRASGELLVKVERDIKVEFGEDFSPRIKDEVEPSIEIIEDNRDIYERSWEDKFAEDSYDYY</sequence>
<organism evidence="2 4">
    <name type="scientific">Streptococcus suis</name>
    <dbReference type="NCBI Taxonomy" id="1307"/>
    <lineage>
        <taxon>Bacteria</taxon>
        <taxon>Bacillati</taxon>
        <taxon>Bacillota</taxon>
        <taxon>Bacilli</taxon>
        <taxon>Lactobacillales</taxon>
        <taxon>Streptococcaceae</taxon>
        <taxon>Streptococcus</taxon>
    </lineage>
</organism>
<reference evidence="2 4" key="1">
    <citation type="submission" date="2016-02" db="EMBL/GenBank/DDBJ databases">
        <authorList>
            <consortium name="Pathogen Informatics"/>
        </authorList>
    </citation>
    <scope>NUCLEOTIDE SEQUENCE [LARGE SCALE GENOMIC DNA]</scope>
    <source>
        <strain evidence="2 4">LSS48</strain>
    </source>
</reference>
<dbReference type="RefSeq" id="WP_044693849.1">
    <property type="nucleotide sequence ID" value="NZ_CEER01000031.1"/>
</dbReference>
<evidence type="ECO:0000313" key="2">
    <source>
        <dbReference type="EMBL" id="CYV10543.1"/>
    </source>
</evidence>
<feature type="domain" description="PIN like" evidence="1">
    <location>
        <begin position="23"/>
        <end position="275"/>
    </location>
</feature>
<dbReference type="InterPro" id="IPR041578">
    <property type="entry name" value="PIN_8"/>
</dbReference>
<evidence type="ECO:0000313" key="3">
    <source>
        <dbReference type="EMBL" id="MCR1233286.1"/>
    </source>
</evidence>
<dbReference type="Proteomes" id="UP001206089">
    <property type="component" value="Unassembled WGS sequence"/>
</dbReference>
<accession>A0A0Z8HU52</accession>
<dbReference type="Pfam" id="PF18476">
    <property type="entry name" value="PIN_8"/>
    <property type="match status" value="1"/>
</dbReference>
<evidence type="ECO:0000259" key="1">
    <source>
        <dbReference type="Pfam" id="PF18476"/>
    </source>
</evidence>